<evidence type="ECO:0000256" key="7">
    <source>
        <dbReference type="SAM" id="MobiDB-lite"/>
    </source>
</evidence>
<dbReference type="PANTHER" id="PTHR12558:SF13">
    <property type="entry name" value="CELL DIVISION CYCLE PROTEIN 27 HOMOLOG"/>
    <property type="match status" value="1"/>
</dbReference>
<feature type="region of interest" description="Disordered" evidence="7">
    <location>
        <begin position="221"/>
        <end position="275"/>
    </location>
</feature>
<sequence>MTSSEASGLASEIAPDLVLEATLAAAIDESLRDHRVDNALFLSERLVALRDAEANALLHARCLYASGKAHACTEVLGSRLTTPSARYLYARACYDLGRLAEAERALRGDVGSGGEYVGRYGSRRRPNVAEDDAIACAGAAGEYLLGLICKDTGRRESAIARFTRALMADPLMWVAYEGLCALGADAEAKACASSGREDSILAMYPSLTGSSGLLACAAHGTRGEASGGSAPTSPSRPRMTSEDHEAATSTPATAPMREMRDVGVPPSTGASDRTRTGEVWDASNLLTPAVGGFGDIGKAGDSVGAAFVTPSPSSVAAAPPPPQKLAGGRAPPTTGAPRTGRPSTALPPTMGEDGGATVTAARGLFGERRKFMDEGKLRKVSGRLFSDDPASTAVRRSTRIQAARSQNAAMSPPRGDDESYLFQVPEDGEVSYDTSRSFGDIHDQGIWSWQPAASVRTGEGMLLALNMLRPIAEGLRHLTMYRCDEAIQSFQQLSKSQYNTPYVLCAVAKAHAEMVDYSNSLKVFEEARAVAPYRLDSIDVYSTVLWHLKEEVKLAHLAQEVQAIDRLAPQTWCVLGNCFSLQNEHETALKFFQRAIQLDPKCTYAHTLSGHEYFANEDFEKSMNCYRAALRLDPRHYNAWYGLGTVYYRQEKYVMSEYHFRYALGINPKSSVLYCYAGMAKHALNETDEALALLSQAIALDAKNPLARYEMAAVLMSDENYEAALDELHKLKDIAPKEASVFFLMGRIYKKLGIQEEAMINFSVALDLHPANTDVNSIKNAIEKLDSDDLSDEENI</sequence>
<keyword evidence="2" id="KW-0677">Repeat</keyword>
<feature type="region of interest" description="Disordered" evidence="7">
    <location>
        <begin position="390"/>
        <end position="417"/>
    </location>
</feature>
<comment type="subcellular location">
    <subcellularLocation>
        <location evidence="1">Nucleus</location>
    </subcellularLocation>
</comment>
<feature type="region of interest" description="Disordered" evidence="7">
    <location>
        <begin position="311"/>
        <end position="356"/>
    </location>
</feature>
<accession>A0A1Y5IKL5</accession>
<reference evidence="8" key="1">
    <citation type="submission" date="2017-04" db="EMBL/GenBank/DDBJ databases">
        <title>Population genomics of picophytoplankton unveils novel chromosome hypervariability.</title>
        <authorList>
            <consortium name="DOE Joint Genome Institute"/>
            <person name="Blanc-Mathieu R."/>
            <person name="Krasovec M."/>
            <person name="Hebrard M."/>
            <person name="Yau S."/>
            <person name="Desgranges E."/>
            <person name="Martin J."/>
            <person name="Schackwitz W."/>
            <person name="Kuo A."/>
            <person name="Salin G."/>
            <person name="Donnadieu C."/>
            <person name="Desdevises Y."/>
            <person name="Sanchez-Ferandin S."/>
            <person name="Moreau H."/>
            <person name="Rivals E."/>
            <person name="Grigoriev I.V."/>
            <person name="Grimsley N."/>
            <person name="Eyre-Walker A."/>
            <person name="Piganeau G."/>
        </authorList>
    </citation>
    <scope>NUCLEOTIDE SEQUENCE [LARGE SCALE GENOMIC DNA]</scope>
    <source>
        <strain evidence="8">RCC 1115</strain>
    </source>
</reference>
<keyword evidence="3 6" id="KW-0802">TPR repeat</keyword>
<dbReference type="Gene3D" id="1.25.40.10">
    <property type="entry name" value="Tetratricopeptide repeat domain"/>
    <property type="match status" value="4"/>
</dbReference>
<feature type="repeat" description="TPR" evidence="6">
    <location>
        <begin position="569"/>
        <end position="602"/>
    </location>
</feature>
<dbReference type="Pfam" id="PF00515">
    <property type="entry name" value="TPR_1"/>
    <property type="match status" value="1"/>
</dbReference>
<feature type="repeat" description="TPR" evidence="6">
    <location>
        <begin position="739"/>
        <end position="772"/>
    </location>
</feature>
<evidence type="ECO:0000256" key="4">
    <source>
        <dbReference type="ARBA" id="ARBA00023242"/>
    </source>
</evidence>
<dbReference type="eggNOG" id="KOG1126">
    <property type="taxonomic scope" value="Eukaryota"/>
</dbReference>
<dbReference type="FunFam" id="1.25.40.10:FF:000018">
    <property type="entry name" value="Cell division cycle protein 27 homolog B"/>
    <property type="match status" value="1"/>
</dbReference>
<dbReference type="GO" id="GO:0005737">
    <property type="term" value="C:cytoplasm"/>
    <property type="evidence" value="ECO:0007669"/>
    <property type="project" value="TreeGrafter"/>
</dbReference>
<dbReference type="Pfam" id="PF13414">
    <property type="entry name" value="TPR_11"/>
    <property type="match status" value="1"/>
</dbReference>
<evidence type="ECO:0000256" key="1">
    <source>
        <dbReference type="ARBA" id="ARBA00004123"/>
    </source>
</evidence>
<proteinExistence type="inferred from homology"/>
<dbReference type="GO" id="GO:0007091">
    <property type="term" value="P:metaphase/anaphase transition of mitotic cell cycle"/>
    <property type="evidence" value="ECO:0007669"/>
    <property type="project" value="TreeGrafter"/>
</dbReference>
<evidence type="ECO:0000256" key="3">
    <source>
        <dbReference type="ARBA" id="ARBA00022803"/>
    </source>
</evidence>
<dbReference type="Pfam" id="PF12895">
    <property type="entry name" value="ANAPC3"/>
    <property type="match status" value="1"/>
</dbReference>
<evidence type="ECO:0000256" key="6">
    <source>
        <dbReference type="PROSITE-ProRule" id="PRU00339"/>
    </source>
</evidence>
<keyword evidence="4" id="KW-0539">Nucleus</keyword>
<feature type="compositionally biased region" description="Low complexity" evidence="7">
    <location>
        <begin position="326"/>
        <end position="342"/>
    </location>
</feature>
<feature type="repeat" description="TPR" evidence="6">
    <location>
        <begin position="671"/>
        <end position="704"/>
    </location>
</feature>
<feature type="repeat" description="TPR" evidence="6">
    <location>
        <begin position="637"/>
        <end position="670"/>
    </location>
</feature>
<evidence type="ECO:0000256" key="5">
    <source>
        <dbReference type="ARBA" id="ARBA00038210"/>
    </source>
</evidence>
<protein>
    <submittedName>
        <fullName evidence="8">Anaphase promoting complex subunit 3</fullName>
    </submittedName>
</protein>
<dbReference type="GO" id="GO:0016567">
    <property type="term" value="P:protein ubiquitination"/>
    <property type="evidence" value="ECO:0007669"/>
    <property type="project" value="TreeGrafter"/>
</dbReference>
<dbReference type="Proteomes" id="UP000195557">
    <property type="component" value="Unassembled WGS sequence"/>
</dbReference>
<name>A0A1Y5IKL5_OSTTA</name>
<dbReference type="GO" id="GO:0005680">
    <property type="term" value="C:anaphase-promoting complex"/>
    <property type="evidence" value="ECO:0007669"/>
    <property type="project" value="TreeGrafter"/>
</dbReference>
<dbReference type="SMART" id="SM00028">
    <property type="entry name" value="TPR"/>
    <property type="match status" value="8"/>
</dbReference>
<dbReference type="PANTHER" id="PTHR12558">
    <property type="entry name" value="CELL DIVISION CYCLE 16,23,27"/>
    <property type="match status" value="1"/>
</dbReference>
<comment type="similarity">
    <text evidence="5">Belongs to the APC3/CDC27 family.</text>
</comment>
<dbReference type="GO" id="GO:0051301">
    <property type="term" value="P:cell division"/>
    <property type="evidence" value="ECO:0007669"/>
    <property type="project" value="TreeGrafter"/>
</dbReference>
<feature type="compositionally biased region" description="Polar residues" evidence="7">
    <location>
        <begin position="399"/>
        <end position="409"/>
    </location>
</feature>
<gene>
    <name evidence="8" type="ORF">BE221DRAFT_211051</name>
</gene>
<organism evidence="8">
    <name type="scientific">Ostreococcus tauri</name>
    <name type="common">Marine green alga</name>
    <dbReference type="NCBI Taxonomy" id="70448"/>
    <lineage>
        <taxon>Eukaryota</taxon>
        <taxon>Viridiplantae</taxon>
        <taxon>Chlorophyta</taxon>
        <taxon>Mamiellophyceae</taxon>
        <taxon>Mamiellales</taxon>
        <taxon>Bathycoccaceae</taxon>
        <taxon>Ostreococcus</taxon>
    </lineage>
</organism>
<dbReference type="InterPro" id="IPR019734">
    <property type="entry name" value="TPR_rpt"/>
</dbReference>
<feature type="repeat" description="TPR" evidence="6">
    <location>
        <begin position="603"/>
        <end position="636"/>
    </location>
</feature>
<evidence type="ECO:0000256" key="2">
    <source>
        <dbReference type="ARBA" id="ARBA00022737"/>
    </source>
</evidence>
<dbReference type="Pfam" id="PF14559">
    <property type="entry name" value="TPR_19"/>
    <property type="match status" value="1"/>
</dbReference>
<dbReference type="SUPFAM" id="SSF48452">
    <property type="entry name" value="TPR-like"/>
    <property type="match status" value="2"/>
</dbReference>
<dbReference type="InterPro" id="IPR011990">
    <property type="entry name" value="TPR-like_helical_dom_sf"/>
</dbReference>
<dbReference type="AlphaFoldDB" id="A0A1Y5IKL5"/>
<dbReference type="EMBL" id="KZ155774">
    <property type="protein sequence ID" value="OUS48643.1"/>
    <property type="molecule type" value="Genomic_DNA"/>
</dbReference>
<evidence type="ECO:0000313" key="8">
    <source>
        <dbReference type="EMBL" id="OUS48643.1"/>
    </source>
</evidence>
<dbReference type="GO" id="GO:0031145">
    <property type="term" value="P:anaphase-promoting complex-dependent catabolic process"/>
    <property type="evidence" value="ECO:0007669"/>
    <property type="project" value="TreeGrafter"/>
</dbReference>
<dbReference type="PROSITE" id="PS50005">
    <property type="entry name" value="TPR"/>
    <property type="match status" value="5"/>
</dbReference>